<dbReference type="GO" id="GO:0016887">
    <property type="term" value="F:ATP hydrolysis activity"/>
    <property type="evidence" value="ECO:0007669"/>
    <property type="project" value="InterPro"/>
</dbReference>
<keyword evidence="10" id="KW-1185">Reference proteome</keyword>
<dbReference type="InterPro" id="IPR003593">
    <property type="entry name" value="AAA+_ATPase"/>
</dbReference>
<dbReference type="PANTHER" id="PTHR11638">
    <property type="entry name" value="ATP-DEPENDENT CLP PROTEASE"/>
    <property type="match status" value="1"/>
</dbReference>
<reference evidence="9 10" key="1">
    <citation type="submission" date="2012-09" db="EMBL/GenBank/DDBJ databases">
        <title>Genome Sequence of alkane-degrading Bacterium Alcanivorax sp. 19-m-6.</title>
        <authorList>
            <person name="Lai Q."/>
            <person name="Shao Z."/>
        </authorList>
    </citation>
    <scope>NUCLEOTIDE SEQUENCE [LARGE SCALE GENOMIC DNA]</scope>
    <source>
        <strain evidence="9 10">19-m-6</strain>
    </source>
</reference>
<dbReference type="GO" id="GO:0005524">
    <property type="term" value="F:ATP binding"/>
    <property type="evidence" value="ECO:0007669"/>
    <property type="project" value="UniProtKB-KW"/>
</dbReference>
<dbReference type="OrthoDB" id="9803641at2"/>
<dbReference type="PANTHER" id="PTHR11638:SF181">
    <property type="entry name" value="ATPASE SUBUNIT OF ATP-DEPENDENT PROTEASE"/>
    <property type="match status" value="1"/>
</dbReference>
<dbReference type="SUPFAM" id="SSF81923">
    <property type="entry name" value="Double Clp-N motif"/>
    <property type="match status" value="1"/>
</dbReference>
<dbReference type="Gene3D" id="1.10.1780.10">
    <property type="entry name" value="Clp, N-terminal domain"/>
    <property type="match status" value="1"/>
</dbReference>
<evidence type="ECO:0000256" key="5">
    <source>
        <dbReference type="ARBA" id="ARBA00023186"/>
    </source>
</evidence>
<dbReference type="InterPro" id="IPR041546">
    <property type="entry name" value="ClpA/ClpB_AAA_lid"/>
</dbReference>
<dbReference type="InterPro" id="IPR050130">
    <property type="entry name" value="ClpA_ClpB"/>
</dbReference>
<feature type="domain" description="Clp ATPase C-terminal" evidence="8">
    <location>
        <begin position="785"/>
        <end position="878"/>
    </location>
</feature>
<dbReference type="InterPro" id="IPR036628">
    <property type="entry name" value="Clp_N_dom_sf"/>
</dbReference>
<evidence type="ECO:0000256" key="3">
    <source>
        <dbReference type="ARBA" id="ARBA00022741"/>
    </source>
</evidence>
<feature type="region of interest" description="Disordered" evidence="6">
    <location>
        <begin position="729"/>
        <end position="749"/>
    </location>
</feature>
<dbReference type="PRINTS" id="PR00300">
    <property type="entry name" value="CLPPROTEASEA"/>
</dbReference>
<accession>A0A095SPW5</accession>
<dbReference type="Gene3D" id="3.40.50.300">
    <property type="entry name" value="P-loop containing nucleotide triphosphate hydrolases"/>
    <property type="match status" value="3"/>
</dbReference>
<evidence type="ECO:0000259" key="8">
    <source>
        <dbReference type="SMART" id="SM01086"/>
    </source>
</evidence>
<dbReference type="InterPro" id="IPR001270">
    <property type="entry name" value="ClpA/B"/>
</dbReference>
<dbReference type="SMART" id="SM01086">
    <property type="entry name" value="ClpB_D2-small"/>
    <property type="match status" value="1"/>
</dbReference>
<dbReference type="Pfam" id="PF02861">
    <property type="entry name" value="Clp_N"/>
    <property type="match status" value="1"/>
</dbReference>
<dbReference type="Pfam" id="PF00004">
    <property type="entry name" value="AAA"/>
    <property type="match status" value="1"/>
</dbReference>
<dbReference type="Pfam" id="PF10431">
    <property type="entry name" value="ClpB_D2-small"/>
    <property type="match status" value="1"/>
</dbReference>
<evidence type="ECO:0000256" key="1">
    <source>
        <dbReference type="ARBA" id="ARBA00008675"/>
    </source>
</evidence>
<feature type="domain" description="AAA+ ATPase" evidence="7">
    <location>
        <begin position="223"/>
        <end position="367"/>
    </location>
</feature>
<dbReference type="NCBIfam" id="TIGR03345">
    <property type="entry name" value="VI_ClpV1"/>
    <property type="match status" value="1"/>
</dbReference>
<gene>
    <name evidence="9" type="ORF">Y5S_00249</name>
</gene>
<proteinExistence type="inferred from homology"/>
<dbReference type="STRING" id="1177154.Y5S_00249"/>
<dbReference type="InterPro" id="IPR018368">
    <property type="entry name" value="ClpA/B_CS1"/>
</dbReference>
<dbReference type="SMART" id="SM00382">
    <property type="entry name" value="AAA"/>
    <property type="match status" value="2"/>
</dbReference>
<dbReference type="PATRIC" id="fig|1177154.3.peg.250"/>
<dbReference type="CDD" id="cd00009">
    <property type="entry name" value="AAA"/>
    <property type="match status" value="1"/>
</dbReference>
<dbReference type="eggNOG" id="COG0542">
    <property type="taxonomic scope" value="Bacteria"/>
</dbReference>
<dbReference type="Gene3D" id="1.10.8.60">
    <property type="match status" value="1"/>
</dbReference>
<evidence type="ECO:0000313" key="9">
    <source>
        <dbReference type="EMBL" id="KGD66582.1"/>
    </source>
</evidence>
<evidence type="ECO:0000259" key="7">
    <source>
        <dbReference type="SMART" id="SM00382"/>
    </source>
</evidence>
<feature type="compositionally biased region" description="Polar residues" evidence="6">
    <location>
        <begin position="733"/>
        <end position="746"/>
    </location>
</feature>
<evidence type="ECO:0000256" key="2">
    <source>
        <dbReference type="ARBA" id="ARBA00022737"/>
    </source>
</evidence>
<feature type="domain" description="AAA+ ATPase" evidence="7">
    <location>
        <begin position="590"/>
        <end position="729"/>
    </location>
</feature>
<feature type="compositionally biased region" description="Basic and acidic residues" evidence="6">
    <location>
        <begin position="157"/>
        <end position="170"/>
    </location>
</feature>
<dbReference type="Proteomes" id="UP000029444">
    <property type="component" value="Unassembled WGS sequence"/>
</dbReference>
<dbReference type="CDD" id="cd19499">
    <property type="entry name" value="RecA-like_ClpB_Hsp104-like"/>
    <property type="match status" value="1"/>
</dbReference>
<dbReference type="InterPro" id="IPR027417">
    <property type="entry name" value="P-loop_NTPase"/>
</dbReference>
<dbReference type="InterPro" id="IPR017729">
    <property type="entry name" value="ATPase_T6SS_ClpV1"/>
</dbReference>
<keyword evidence="9" id="KW-0346">Stress response</keyword>
<dbReference type="GO" id="GO:0005737">
    <property type="term" value="C:cytoplasm"/>
    <property type="evidence" value="ECO:0007669"/>
    <property type="project" value="TreeGrafter"/>
</dbReference>
<keyword evidence="5" id="KW-0143">Chaperone</keyword>
<comment type="caution">
    <text evidence="9">The sequence shown here is derived from an EMBL/GenBank/DDBJ whole genome shotgun (WGS) entry which is preliminary data.</text>
</comment>
<comment type="similarity">
    <text evidence="1">Belongs to the ClpA/ClpB family.</text>
</comment>
<sequence>MQGLRTLVEKLNDTCASALEQAAVLAAARGDYEVRLEHVLIKLLGSDVQNDLQAVLEQTGISEDCLFDGLMQSLQRLRTANPDRPVFSTRLVQWLEQAWVSSTLHYQSTHIRSVHLLDALLELLPRFGEVSLEPLQSIGLTSLRDNASHWLMRSVEHHGSDPEAQVEKDASPVASSQAAPVKQEALDLYCQDFTELARQGEMDPISGRGNEIRMAIDILCRRRKNNPILVGEPGVGKTAVVEGLAQMIVQGMVPPALQQVRLLGLDLGQLQAGASVKGEFERRLKQVISEIQSSPVPIILFIDEAHTLIGAGGEAGQNDAANLLKPALARGGLRTIAATTWAEYKRYFERDAALDRRFQRVPVDEPDVEQALLMLSGLKHKFAEHHGVHLSDEALQAAVTLSQRYIPARQLPDKAIDVLDTAAARVRLSQSCPPAQLDQGKEKVRYLSQRLEALEQDQAKGLAASAVLQQQFRESQADTEQRNAALQQAWQKEKELVSKLDGSPASRDALYALQGETPLVYPEVTATTVAEVIADWTGIPLGRMQCDELTVLQNLESHLAQRVTGQESALGRLAQSLRTARSGLRKSDAPLGVFLLAGPSGVGKTETARALAENLFGGERSLVTINMSEYQESHTVSQLKGSPPGYVGYGEGGVLSEAVRQRPYSVVLLDEVEKAHPDVMNLFYQVFDRGILRDGEGREIDFRNTVILMTSNLGSDILMQEAAPLEANESLETEQQGGDDTTSNEQGDWIAPTDSQLIDAITPALRQHFAAALLARMQVIPFRPLDEEALATVVAMRLEAVAERLQQAHDMTFRVDRQVVDLLTRQCQVAENGARQVEAMIEQQLLPGLSRQLLGYMAEDNLPDILTLTLSDDGEIDAIFSDRNIPEEDALSA</sequence>
<dbReference type="SUPFAM" id="SSF52540">
    <property type="entry name" value="P-loop containing nucleoside triphosphate hydrolases"/>
    <property type="match status" value="2"/>
</dbReference>
<dbReference type="Pfam" id="PF17871">
    <property type="entry name" value="AAA_lid_9"/>
    <property type="match status" value="1"/>
</dbReference>
<keyword evidence="4" id="KW-0067">ATP-binding</keyword>
<keyword evidence="2" id="KW-0677">Repeat</keyword>
<dbReference type="AlphaFoldDB" id="A0A095SPW5"/>
<dbReference type="InterPro" id="IPR019489">
    <property type="entry name" value="Clp_ATPase_C"/>
</dbReference>
<dbReference type="Pfam" id="PF07724">
    <property type="entry name" value="AAA_2"/>
    <property type="match status" value="1"/>
</dbReference>
<dbReference type="PROSITE" id="PS00870">
    <property type="entry name" value="CLPAB_1"/>
    <property type="match status" value="1"/>
</dbReference>
<organism evidence="9 10">
    <name type="scientific">Alcanivorax nanhaiticus</name>
    <dbReference type="NCBI Taxonomy" id="1177154"/>
    <lineage>
        <taxon>Bacteria</taxon>
        <taxon>Pseudomonadati</taxon>
        <taxon>Pseudomonadota</taxon>
        <taxon>Gammaproteobacteria</taxon>
        <taxon>Oceanospirillales</taxon>
        <taxon>Alcanivoracaceae</taxon>
        <taxon>Alcanivorax</taxon>
    </lineage>
</organism>
<dbReference type="InterPro" id="IPR004176">
    <property type="entry name" value="Clp_R_N"/>
</dbReference>
<evidence type="ECO:0000256" key="4">
    <source>
        <dbReference type="ARBA" id="ARBA00022840"/>
    </source>
</evidence>
<dbReference type="RefSeq" id="WP_035229597.1">
    <property type="nucleotide sequence ID" value="NZ_ARXV01000001.1"/>
</dbReference>
<feature type="region of interest" description="Disordered" evidence="6">
    <location>
        <begin position="157"/>
        <end position="178"/>
    </location>
</feature>
<protein>
    <submittedName>
        <fullName evidence="9">Heat shock protein ClpB-like</fullName>
    </submittedName>
</protein>
<dbReference type="EMBL" id="ARXV01000001">
    <property type="protein sequence ID" value="KGD66582.1"/>
    <property type="molecule type" value="Genomic_DNA"/>
</dbReference>
<name>A0A095SPW5_9GAMM</name>
<evidence type="ECO:0000313" key="10">
    <source>
        <dbReference type="Proteomes" id="UP000029444"/>
    </source>
</evidence>
<evidence type="ECO:0000256" key="6">
    <source>
        <dbReference type="SAM" id="MobiDB-lite"/>
    </source>
</evidence>
<keyword evidence="3" id="KW-0547">Nucleotide-binding</keyword>
<dbReference type="InterPro" id="IPR003959">
    <property type="entry name" value="ATPase_AAA_core"/>
</dbReference>
<dbReference type="GO" id="GO:0034605">
    <property type="term" value="P:cellular response to heat"/>
    <property type="evidence" value="ECO:0007669"/>
    <property type="project" value="TreeGrafter"/>
</dbReference>